<sequence length="221" mass="25034">MHVSEALRARQSTRAFLDRAVERARIERILDLARHAPSGVNIQPWEVAVVSGARKRELCDRIEARFRSGERGAPEYRYYPSQWQGVFRQRRKACGLQLYSALGIGRDDRQRQNEQWAANYRAFDAPVMLLFFMDSSLETGAYLDYGMFLQSLMLAALEEGLATCVQASLAEYPELVRAALGYPSEMRLIGGMALGYADSSAPVNGYRTPREAVDSFTRFFD</sequence>
<accession>A0A657PUC3</accession>
<keyword evidence="4" id="KW-0288">FMN</keyword>
<dbReference type="CDD" id="cd02136">
    <property type="entry name" value="PnbA_NfnB-like"/>
    <property type="match status" value="1"/>
</dbReference>
<evidence type="ECO:0000313" key="8">
    <source>
        <dbReference type="Proteomes" id="UP000250928"/>
    </source>
</evidence>
<evidence type="ECO:0000259" key="6">
    <source>
        <dbReference type="Pfam" id="PF00881"/>
    </source>
</evidence>
<evidence type="ECO:0000256" key="4">
    <source>
        <dbReference type="ARBA" id="ARBA00022643"/>
    </source>
</evidence>
<dbReference type="PANTHER" id="PTHR43673">
    <property type="entry name" value="NAD(P)H NITROREDUCTASE YDGI-RELATED"/>
    <property type="match status" value="1"/>
</dbReference>
<evidence type="ECO:0000256" key="1">
    <source>
        <dbReference type="ARBA" id="ARBA00001917"/>
    </source>
</evidence>
<gene>
    <name evidence="7" type="ORF">C3L24_04110</name>
</gene>
<evidence type="ECO:0000313" key="7">
    <source>
        <dbReference type="EMBL" id="PUE03756.1"/>
    </source>
</evidence>
<keyword evidence="3" id="KW-0285">Flavoprotein</keyword>
<protein>
    <submittedName>
        <fullName evidence="7">Nitroreductase</fullName>
    </submittedName>
</protein>
<comment type="similarity">
    <text evidence="2">Belongs to the nitroreductase family.</text>
</comment>
<dbReference type="SUPFAM" id="SSF55469">
    <property type="entry name" value="FMN-dependent nitroreductase-like"/>
    <property type="match status" value="1"/>
</dbReference>
<proteinExistence type="inferred from homology"/>
<dbReference type="GO" id="GO:0016491">
    <property type="term" value="F:oxidoreductase activity"/>
    <property type="evidence" value="ECO:0007669"/>
    <property type="project" value="UniProtKB-KW"/>
</dbReference>
<reference evidence="7 8" key="1">
    <citation type="submission" date="2018-01" db="EMBL/GenBank/DDBJ databases">
        <title>Novel co-symbiosis in the lucinid bivalve Phacoides pectinatus.</title>
        <authorList>
            <person name="Lim S.J."/>
            <person name="Davis B.G."/>
            <person name="Gill D.E."/>
            <person name="Engel A.S."/>
            <person name="Anderson L.C."/>
            <person name="Campbell B.J."/>
        </authorList>
    </citation>
    <scope>NUCLEOTIDE SEQUENCE [LARGE SCALE GENOMIC DNA]</scope>
    <source>
        <strain evidence="7">N3_P5</strain>
    </source>
</reference>
<dbReference type="Gene3D" id="3.40.109.10">
    <property type="entry name" value="NADH Oxidase"/>
    <property type="match status" value="1"/>
</dbReference>
<dbReference type="EMBL" id="PQCO01000148">
    <property type="protein sequence ID" value="PUE03756.1"/>
    <property type="molecule type" value="Genomic_DNA"/>
</dbReference>
<name>A0A657PUC3_9GAMM</name>
<dbReference type="AlphaFoldDB" id="A0A657PUC3"/>
<dbReference type="Proteomes" id="UP000250928">
    <property type="component" value="Unassembled WGS sequence"/>
</dbReference>
<organism evidence="7 8">
    <name type="scientific">Candidatus Sedimenticola endophacoides</name>
    <dbReference type="NCBI Taxonomy" id="2548426"/>
    <lineage>
        <taxon>Bacteria</taxon>
        <taxon>Pseudomonadati</taxon>
        <taxon>Pseudomonadota</taxon>
        <taxon>Gammaproteobacteria</taxon>
        <taxon>Chromatiales</taxon>
        <taxon>Sedimenticolaceae</taxon>
        <taxon>Sedimenticola</taxon>
    </lineage>
</organism>
<comment type="cofactor">
    <cofactor evidence="1">
        <name>FMN</name>
        <dbReference type="ChEBI" id="CHEBI:58210"/>
    </cofactor>
</comment>
<dbReference type="PANTHER" id="PTHR43673:SF2">
    <property type="entry name" value="NITROREDUCTASE"/>
    <property type="match status" value="1"/>
</dbReference>
<evidence type="ECO:0000256" key="5">
    <source>
        <dbReference type="ARBA" id="ARBA00023002"/>
    </source>
</evidence>
<dbReference type="InterPro" id="IPR029479">
    <property type="entry name" value="Nitroreductase"/>
</dbReference>
<evidence type="ECO:0000256" key="3">
    <source>
        <dbReference type="ARBA" id="ARBA00022630"/>
    </source>
</evidence>
<feature type="domain" description="Nitroreductase" evidence="6">
    <location>
        <begin position="7"/>
        <end position="196"/>
    </location>
</feature>
<evidence type="ECO:0000256" key="2">
    <source>
        <dbReference type="ARBA" id="ARBA00007118"/>
    </source>
</evidence>
<keyword evidence="5" id="KW-0560">Oxidoreductase</keyword>
<dbReference type="Pfam" id="PF00881">
    <property type="entry name" value="Nitroreductase"/>
    <property type="match status" value="1"/>
</dbReference>
<dbReference type="InterPro" id="IPR000415">
    <property type="entry name" value="Nitroreductase-like"/>
</dbReference>
<comment type="caution">
    <text evidence="7">The sequence shown here is derived from an EMBL/GenBank/DDBJ whole genome shotgun (WGS) entry which is preliminary data.</text>
</comment>